<gene>
    <name evidence="1" type="ORF">TNCV_3270341</name>
</gene>
<reference evidence="1" key="1">
    <citation type="submission" date="2020-08" db="EMBL/GenBank/DDBJ databases">
        <title>Multicomponent nature underlies the extraordinary mechanical properties of spider dragline silk.</title>
        <authorList>
            <person name="Kono N."/>
            <person name="Nakamura H."/>
            <person name="Mori M."/>
            <person name="Yoshida Y."/>
            <person name="Ohtoshi R."/>
            <person name="Malay A.D."/>
            <person name="Moran D.A.P."/>
            <person name="Tomita M."/>
            <person name="Numata K."/>
            <person name="Arakawa K."/>
        </authorList>
    </citation>
    <scope>NUCLEOTIDE SEQUENCE</scope>
</reference>
<dbReference type="AlphaFoldDB" id="A0A8X6S0E8"/>
<comment type="caution">
    <text evidence="1">The sequence shown here is derived from an EMBL/GenBank/DDBJ whole genome shotgun (WGS) entry which is preliminary data.</text>
</comment>
<dbReference type="EMBL" id="BMAU01021249">
    <property type="protein sequence ID" value="GFY05162.1"/>
    <property type="molecule type" value="Genomic_DNA"/>
</dbReference>
<evidence type="ECO:0000313" key="1">
    <source>
        <dbReference type="EMBL" id="GFY05162.1"/>
    </source>
</evidence>
<organism evidence="1 2">
    <name type="scientific">Trichonephila clavipes</name>
    <name type="common">Golden silk orbweaver</name>
    <name type="synonym">Nephila clavipes</name>
    <dbReference type="NCBI Taxonomy" id="2585209"/>
    <lineage>
        <taxon>Eukaryota</taxon>
        <taxon>Metazoa</taxon>
        <taxon>Ecdysozoa</taxon>
        <taxon>Arthropoda</taxon>
        <taxon>Chelicerata</taxon>
        <taxon>Arachnida</taxon>
        <taxon>Araneae</taxon>
        <taxon>Araneomorphae</taxon>
        <taxon>Entelegynae</taxon>
        <taxon>Araneoidea</taxon>
        <taxon>Nephilidae</taxon>
        <taxon>Trichonephila</taxon>
    </lineage>
</organism>
<keyword evidence="2" id="KW-1185">Reference proteome</keyword>
<proteinExistence type="predicted"/>
<sequence>MKLHYSATRGLLTTDLLLLNHGQDTRTTPELTSHSINFHITPMGGHLSLGIFNKHLPLCNVWSHQDQGRTHDTPAPNLG</sequence>
<protein>
    <submittedName>
        <fullName evidence="1">Uncharacterized protein</fullName>
    </submittedName>
</protein>
<evidence type="ECO:0000313" key="2">
    <source>
        <dbReference type="Proteomes" id="UP000887159"/>
    </source>
</evidence>
<accession>A0A8X6S0E8</accession>
<dbReference type="Proteomes" id="UP000887159">
    <property type="component" value="Unassembled WGS sequence"/>
</dbReference>
<name>A0A8X6S0E8_TRICX</name>